<evidence type="ECO:0000313" key="1">
    <source>
        <dbReference type="EMBL" id="PPK77571.1"/>
    </source>
</evidence>
<keyword evidence="2" id="KW-1185">Reference proteome</keyword>
<gene>
    <name evidence="1" type="ORF">BXY41_116110</name>
</gene>
<proteinExistence type="predicted"/>
<protein>
    <submittedName>
        <fullName evidence="1">Uncharacterized protein</fullName>
    </submittedName>
</protein>
<evidence type="ECO:0000313" key="2">
    <source>
        <dbReference type="Proteomes" id="UP000237749"/>
    </source>
</evidence>
<dbReference type="AlphaFoldDB" id="A0A2S6HJM5"/>
<dbReference type="EMBL" id="PTJA01000016">
    <property type="protein sequence ID" value="PPK77571.1"/>
    <property type="molecule type" value="Genomic_DNA"/>
</dbReference>
<dbReference type="Proteomes" id="UP000237749">
    <property type="component" value="Unassembled WGS sequence"/>
</dbReference>
<sequence>MKNLSATEHKDINSVPILELDRQVMLGNWYPVCINDGLIIGTADVE</sequence>
<name>A0A2S6HJM5_9FIRM</name>
<reference evidence="1 2" key="1">
    <citation type="submission" date="2018-02" db="EMBL/GenBank/DDBJ databases">
        <title>Genomic Encyclopedia of Archaeal and Bacterial Type Strains, Phase II (KMG-II): from individual species to whole genera.</title>
        <authorList>
            <person name="Goeker M."/>
        </authorList>
    </citation>
    <scope>NUCLEOTIDE SEQUENCE [LARGE SCALE GENOMIC DNA]</scope>
    <source>
        <strain evidence="1 2">DSM 3808</strain>
    </source>
</reference>
<dbReference type="RefSeq" id="WP_170072575.1">
    <property type="nucleotide sequence ID" value="NZ_PTJA01000016.1"/>
</dbReference>
<organism evidence="1 2">
    <name type="scientific">Lacrimispora xylanisolvens</name>
    <dbReference type="NCBI Taxonomy" id="384636"/>
    <lineage>
        <taxon>Bacteria</taxon>
        <taxon>Bacillati</taxon>
        <taxon>Bacillota</taxon>
        <taxon>Clostridia</taxon>
        <taxon>Lachnospirales</taxon>
        <taxon>Lachnospiraceae</taxon>
        <taxon>Lacrimispora</taxon>
    </lineage>
</organism>
<comment type="caution">
    <text evidence="1">The sequence shown here is derived from an EMBL/GenBank/DDBJ whole genome shotgun (WGS) entry which is preliminary data.</text>
</comment>
<accession>A0A2S6HJM5</accession>